<protein>
    <submittedName>
        <fullName evidence="1">Uncharacterized protein</fullName>
    </submittedName>
</protein>
<name>A0A383ULJ3_BLUHO</name>
<evidence type="ECO:0000313" key="2">
    <source>
        <dbReference type="Proteomes" id="UP000275772"/>
    </source>
</evidence>
<organism evidence="1 2">
    <name type="scientific">Blumeria hordei</name>
    <name type="common">Barley powdery mildew</name>
    <name type="synonym">Blumeria graminis f. sp. hordei</name>
    <dbReference type="NCBI Taxonomy" id="2867405"/>
    <lineage>
        <taxon>Eukaryota</taxon>
        <taxon>Fungi</taxon>
        <taxon>Dikarya</taxon>
        <taxon>Ascomycota</taxon>
        <taxon>Pezizomycotina</taxon>
        <taxon>Leotiomycetes</taxon>
        <taxon>Erysiphales</taxon>
        <taxon>Erysiphaceae</taxon>
        <taxon>Blumeria</taxon>
    </lineage>
</organism>
<reference evidence="1 2" key="1">
    <citation type="submission" date="2017-11" db="EMBL/GenBank/DDBJ databases">
        <authorList>
            <person name="Kracher B."/>
        </authorList>
    </citation>
    <scope>NUCLEOTIDE SEQUENCE [LARGE SCALE GENOMIC DNA]</scope>
    <source>
        <strain evidence="1 2">RACE1</strain>
    </source>
</reference>
<dbReference type="Proteomes" id="UP000275772">
    <property type="component" value="Unassembled WGS sequence"/>
</dbReference>
<accession>A0A383ULJ3</accession>
<gene>
    <name evidence="1" type="ORF">BLGHR1_11331</name>
</gene>
<sequence>MVFLTSLTQEISIFTKLDYDLQRLLVQPSSV</sequence>
<dbReference type="AlphaFoldDB" id="A0A383ULJ3"/>
<proteinExistence type="predicted"/>
<evidence type="ECO:0000313" key="1">
    <source>
        <dbReference type="EMBL" id="SZF00588.1"/>
    </source>
</evidence>
<dbReference type="VEuPathDB" id="FungiDB:BLGHR1_11331"/>
<dbReference type="EMBL" id="UNSH01000014">
    <property type="protein sequence ID" value="SZF00588.1"/>
    <property type="molecule type" value="Genomic_DNA"/>
</dbReference>